<dbReference type="InterPro" id="IPR006143">
    <property type="entry name" value="RND_pump_MFP"/>
</dbReference>
<dbReference type="Gene3D" id="2.40.30.170">
    <property type="match status" value="1"/>
</dbReference>
<proteinExistence type="inferred from homology"/>
<dbReference type="PANTHER" id="PTHR30469">
    <property type="entry name" value="MULTIDRUG RESISTANCE PROTEIN MDTA"/>
    <property type="match status" value="1"/>
</dbReference>
<keyword evidence="5" id="KW-1185">Reference proteome</keyword>
<dbReference type="RefSeq" id="WP_091979288.1">
    <property type="nucleotide sequence ID" value="NZ_FOLO01000002.1"/>
</dbReference>
<comment type="similarity">
    <text evidence="1">Belongs to the membrane fusion protein (MFP) (TC 8.A.1) family.</text>
</comment>
<evidence type="ECO:0000259" key="3">
    <source>
        <dbReference type="Pfam" id="PF25917"/>
    </source>
</evidence>
<feature type="domain" description="Multidrug resistance protein MdtA-like barrel-sandwich hybrid" evidence="3">
    <location>
        <begin position="60"/>
        <end position="192"/>
    </location>
</feature>
<gene>
    <name evidence="4" type="ORF">SAMN02745724_00361</name>
</gene>
<dbReference type="STRING" id="1123010.SAMN02745724_00361"/>
<dbReference type="Pfam" id="PF25917">
    <property type="entry name" value="BSH_RND"/>
    <property type="match status" value="1"/>
</dbReference>
<dbReference type="GO" id="GO:0015562">
    <property type="term" value="F:efflux transmembrane transporter activity"/>
    <property type="evidence" value="ECO:0007669"/>
    <property type="project" value="TreeGrafter"/>
</dbReference>
<accession>A0A1I1EPF5</accession>
<evidence type="ECO:0000256" key="1">
    <source>
        <dbReference type="ARBA" id="ARBA00009477"/>
    </source>
</evidence>
<dbReference type="NCBIfam" id="TIGR01730">
    <property type="entry name" value="RND_mfp"/>
    <property type="match status" value="1"/>
</dbReference>
<dbReference type="Gene3D" id="1.10.287.470">
    <property type="entry name" value="Helix hairpin bin"/>
    <property type="match status" value="1"/>
</dbReference>
<evidence type="ECO:0000313" key="4">
    <source>
        <dbReference type="EMBL" id="SFB88556.1"/>
    </source>
</evidence>
<dbReference type="PANTHER" id="PTHR30469:SF11">
    <property type="entry name" value="BLL4320 PROTEIN"/>
    <property type="match status" value="1"/>
</dbReference>
<feature type="coiled-coil region" evidence="2">
    <location>
        <begin position="110"/>
        <end position="137"/>
    </location>
</feature>
<dbReference type="SUPFAM" id="SSF111369">
    <property type="entry name" value="HlyD-like secretion proteins"/>
    <property type="match status" value="1"/>
</dbReference>
<evidence type="ECO:0000256" key="2">
    <source>
        <dbReference type="SAM" id="Coils"/>
    </source>
</evidence>
<organism evidence="4 5">
    <name type="scientific">Pseudoalteromonas denitrificans DSM 6059</name>
    <dbReference type="NCBI Taxonomy" id="1123010"/>
    <lineage>
        <taxon>Bacteria</taxon>
        <taxon>Pseudomonadati</taxon>
        <taxon>Pseudomonadota</taxon>
        <taxon>Gammaproteobacteria</taxon>
        <taxon>Alteromonadales</taxon>
        <taxon>Pseudoalteromonadaceae</taxon>
        <taxon>Pseudoalteromonas</taxon>
    </lineage>
</organism>
<reference evidence="4 5" key="1">
    <citation type="submission" date="2016-10" db="EMBL/GenBank/DDBJ databases">
        <authorList>
            <person name="de Groot N.N."/>
        </authorList>
    </citation>
    <scope>NUCLEOTIDE SEQUENCE [LARGE SCALE GENOMIC DNA]</scope>
    <source>
        <strain evidence="4 5">DSM 6059</strain>
    </source>
</reference>
<name>A0A1I1EPF5_9GAMM</name>
<protein>
    <submittedName>
        <fullName evidence="4">RND family efflux transporter, MFP subunit</fullName>
    </submittedName>
</protein>
<sequence>MKYQSFAYFGLFIASFHISSAENTVNIEAMALQQMASYQVERQFSGRVIKQQDAKLAFEFSGKIKKIHFDQGDKVTKNTTLITLDTRLLDIEKLKLLAKKKRIEAELTLAKLDEKRLDKLKKQNYSAEQNLDKINTQINVYLANISEIQAAITGIDLQIEKSHLNAPFDGILGQRYVALGEVIAAGAPTIRILEKGHNQIQVGVPEHLKSTIKPIMPVIISGQEYQAKVLSKGAEIDPISHTLSMRFSLPDNAPIYAGQVGRLKIKEDKKALGYWVPLSALTDGIRGTWNIYHIKKEEKSARLKPVIVKVIYTDGKNAFISAPLPDKSKIVANGLHKVSTDIAVKIVKTRFANSANGEVQ</sequence>
<keyword evidence="2" id="KW-0175">Coiled coil</keyword>
<dbReference type="AlphaFoldDB" id="A0A1I1EPF5"/>
<dbReference type="EMBL" id="FOLO01000002">
    <property type="protein sequence ID" value="SFB88556.1"/>
    <property type="molecule type" value="Genomic_DNA"/>
</dbReference>
<dbReference type="InterPro" id="IPR058625">
    <property type="entry name" value="MdtA-like_BSH"/>
</dbReference>
<evidence type="ECO:0000313" key="5">
    <source>
        <dbReference type="Proteomes" id="UP000198862"/>
    </source>
</evidence>
<dbReference type="Gene3D" id="2.40.50.100">
    <property type="match status" value="1"/>
</dbReference>
<dbReference type="Proteomes" id="UP000198862">
    <property type="component" value="Unassembled WGS sequence"/>
</dbReference>
<dbReference type="GO" id="GO:1990281">
    <property type="term" value="C:efflux pump complex"/>
    <property type="evidence" value="ECO:0007669"/>
    <property type="project" value="TreeGrafter"/>
</dbReference>
<dbReference type="Gene3D" id="2.40.420.20">
    <property type="match status" value="1"/>
</dbReference>
<dbReference type="OrthoDB" id="266524at2"/>